<dbReference type="InterPro" id="IPR007621">
    <property type="entry name" value="TPM_dom"/>
</dbReference>
<keyword evidence="2" id="KW-1133">Transmembrane helix</keyword>
<evidence type="ECO:0000313" key="5">
    <source>
        <dbReference type="Proteomes" id="UP000234855"/>
    </source>
</evidence>
<dbReference type="Pfam" id="PF04536">
    <property type="entry name" value="TPM_phosphatase"/>
    <property type="match status" value="1"/>
</dbReference>
<keyword evidence="2" id="KW-0472">Membrane</keyword>
<organism evidence="4 5">
    <name type="scientific">Bifidobacterium imperatoris</name>
    <dbReference type="NCBI Taxonomy" id="2020965"/>
    <lineage>
        <taxon>Bacteria</taxon>
        <taxon>Bacillati</taxon>
        <taxon>Actinomycetota</taxon>
        <taxon>Actinomycetes</taxon>
        <taxon>Bifidobacteriales</taxon>
        <taxon>Bifidobacteriaceae</taxon>
        <taxon>Bifidobacterium</taxon>
    </lineage>
</organism>
<feature type="compositionally biased region" description="Basic residues" evidence="1">
    <location>
        <begin position="258"/>
        <end position="271"/>
    </location>
</feature>
<keyword evidence="2" id="KW-0812">Transmembrane</keyword>
<dbReference type="EMBL" id="NMWV01000005">
    <property type="protein sequence ID" value="PLS25481.1"/>
    <property type="molecule type" value="Genomic_DNA"/>
</dbReference>
<gene>
    <name evidence="4" type="ORF">Tam1G_0305</name>
</gene>
<dbReference type="AlphaFoldDB" id="A0A2N5IU58"/>
<proteinExistence type="predicted"/>
<feature type="compositionally biased region" description="Polar residues" evidence="1">
    <location>
        <begin position="286"/>
        <end position="301"/>
    </location>
</feature>
<feature type="compositionally biased region" description="Basic and acidic residues" evidence="1">
    <location>
        <begin position="272"/>
        <end position="281"/>
    </location>
</feature>
<evidence type="ECO:0000256" key="2">
    <source>
        <dbReference type="SAM" id="Phobius"/>
    </source>
</evidence>
<comment type="caution">
    <text evidence="4">The sequence shown here is derived from an EMBL/GenBank/DDBJ whole genome shotgun (WGS) entry which is preliminary data.</text>
</comment>
<dbReference type="Proteomes" id="UP000234855">
    <property type="component" value="Unassembled WGS sequence"/>
</dbReference>
<name>A0A2N5IU58_9BIFI</name>
<evidence type="ECO:0000259" key="3">
    <source>
        <dbReference type="Pfam" id="PF04536"/>
    </source>
</evidence>
<evidence type="ECO:0000256" key="1">
    <source>
        <dbReference type="SAM" id="MobiDB-lite"/>
    </source>
</evidence>
<protein>
    <recommendedName>
        <fullName evidence="3">TPM domain-containing protein</fullName>
    </recommendedName>
</protein>
<reference evidence="4 5" key="1">
    <citation type="submission" date="2017-07" db="EMBL/GenBank/DDBJ databases">
        <title>Bifidobacterium novel species.</title>
        <authorList>
            <person name="Lugli G.A."/>
            <person name="Milani C."/>
            <person name="Duranti S."/>
            <person name="Mangifesta M."/>
        </authorList>
    </citation>
    <scope>NUCLEOTIDE SEQUENCE [LARGE SCALE GENOMIC DNA]</scope>
    <source>
        <strain evidence="4 5">45</strain>
    </source>
</reference>
<feature type="domain" description="TPM" evidence="3">
    <location>
        <begin position="79"/>
        <end position="200"/>
    </location>
</feature>
<sequence length="317" mass="33994">MANSTWADVRTTNVVLASAYSLPLRSSKARKWLVCAISMLVALALSCMWITVNAYGDNSDGSSSDSNSSNSGVTITDNITDTENLLGSHAAEVTDAIAKTEQETGVHVHLLYVSSFNSDQTPQKWASNILEFTKPKPNTVLLAVASNDGNLVVAVSSNSDEWLKSQDTVDKLSAAAQEPLMKSTPDWPGSATAMMDQIVQSKKTSTSSSSVTIGVIAMIVVLVVLLIVVALMIVIRVRSKGKKPRRANRQALTSAEKKARKAQIAKRKAERKAREAERAAEDTEDNAQVPSGENLAKSSVDSLEAVAEESSKTQKNE</sequence>
<accession>A0A2N5IU58</accession>
<feature type="transmembrane region" description="Helical" evidence="2">
    <location>
        <begin position="32"/>
        <end position="52"/>
    </location>
</feature>
<dbReference type="Gene3D" id="3.10.310.50">
    <property type="match status" value="1"/>
</dbReference>
<evidence type="ECO:0000313" key="4">
    <source>
        <dbReference type="EMBL" id="PLS25481.1"/>
    </source>
</evidence>
<feature type="region of interest" description="Disordered" evidence="1">
    <location>
        <begin position="244"/>
        <end position="317"/>
    </location>
</feature>
<feature type="transmembrane region" description="Helical" evidence="2">
    <location>
        <begin position="211"/>
        <end position="235"/>
    </location>
</feature>